<evidence type="ECO:0000313" key="2">
    <source>
        <dbReference type="Proteomes" id="UP001528411"/>
    </source>
</evidence>
<evidence type="ECO:0000313" key="1">
    <source>
        <dbReference type="EMBL" id="MDC2890530.1"/>
    </source>
</evidence>
<accession>A0ABT5FH49</accession>
<proteinExistence type="predicted"/>
<comment type="caution">
    <text evidence="1">The sequence shown here is derived from an EMBL/GenBank/DDBJ whole genome shotgun (WGS) entry which is preliminary data.</text>
</comment>
<protein>
    <submittedName>
        <fullName evidence="1">Uncharacterized protein</fullName>
    </submittedName>
</protein>
<dbReference type="RefSeq" id="WP_272181705.1">
    <property type="nucleotide sequence ID" value="NZ_JAQOMS010000002.1"/>
</dbReference>
<keyword evidence="2" id="KW-1185">Reference proteome</keyword>
<dbReference type="EMBL" id="JAQOMS010000002">
    <property type="protein sequence ID" value="MDC2890530.1"/>
    <property type="molecule type" value="Genomic_DNA"/>
</dbReference>
<dbReference type="Proteomes" id="UP001528411">
    <property type="component" value="Unassembled WGS sequence"/>
</dbReference>
<name>A0ABT5FH49_9GAMM</name>
<gene>
    <name evidence="1" type="ORF">PN838_19515</name>
</gene>
<organism evidence="1 2">
    <name type="scientific">Psychrosphaera algicola</name>
    <dbReference type="NCBI Taxonomy" id="3023714"/>
    <lineage>
        <taxon>Bacteria</taxon>
        <taxon>Pseudomonadati</taxon>
        <taxon>Pseudomonadota</taxon>
        <taxon>Gammaproteobacteria</taxon>
        <taxon>Alteromonadales</taxon>
        <taxon>Pseudoalteromonadaceae</taxon>
        <taxon>Psychrosphaera</taxon>
    </lineage>
</organism>
<sequence length="52" mass="5995">MGVYFLFGDEKTVTPNLCSSDFDKLVLKRRKQAMVSSVVMFLWIASWVAEYS</sequence>
<reference evidence="1 2" key="1">
    <citation type="submission" date="2023-01" db="EMBL/GenBank/DDBJ databases">
        <title>Psychrosphaera sp. nov., isolated from marine algae.</title>
        <authorList>
            <person name="Bayburt H."/>
            <person name="Choi B.J."/>
            <person name="Kim J.M."/>
            <person name="Choi D.G."/>
            <person name="Jeon C.O."/>
        </authorList>
    </citation>
    <scope>NUCLEOTIDE SEQUENCE [LARGE SCALE GENOMIC DNA]</scope>
    <source>
        <strain evidence="1 2">G1-22</strain>
    </source>
</reference>